<evidence type="ECO:0000313" key="2">
    <source>
        <dbReference type="EMBL" id="CAG7862774.1"/>
    </source>
</evidence>
<protein>
    <submittedName>
        <fullName evidence="2">Uncharacterized protein</fullName>
    </submittedName>
</protein>
<gene>
    <name evidence="3" type="ORF">BRAA09T38543Z</name>
    <name evidence="2" type="ORF">BRAPAZ1V2_A09P32410.2</name>
</gene>
<proteinExistence type="predicted"/>
<evidence type="ECO:0000313" key="3">
    <source>
        <dbReference type="EMBL" id="VDC60932.1"/>
    </source>
</evidence>
<evidence type="ECO:0000256" key="1">
    <source>
        <dbReference type="SAM" id="MobiDB-lite"/>
    </source>
</evidence>
<sequence>FEPPKDQHTPGKSPSEPRSSAYPHPGSSNNCGGPTITRYVTATKLPPDPSSDYQSPPQLSGDHPLSHSSGRASLRRLSAVSIPMSLSLSESIHGHKISDPCHVSPTVAT</sequence>
<dbReference type="Gramene" id="A09p32410.2_BraZ1">
    <property type="protein sequence ID" value="A09p32410.2_BraZ1.CDS"/>
    <property type="gene ID" value="A09g32410.2_BraZ1"/>
</dbReference>
<feature type="compositionally biased region" description="Low complexity" evidence="1">
    <location>
        <begin position="50"/>
        <end position="72"/>
    </location>
</feature>
<dbReference type="EMBL" id="LS974625">
    <property type="protein sequence ID" value="CAG7862774.1"/>
    <property type="molecule type" value="Genomic_DNA"/>
</dbReference>
<dbReference type="AlphaFoldDB" id="A0A3P5Y0P5"/>
<feature type="region of interest" description="Disordered" evidence="1">
    <location>
        <begin position="1"/>
        <end position="72"/>
    </location>
</feature>
<name>A0A3P5Y0P5_BRACM</name>
<reference evidence="3" key="1">
    <citation type="submission" date="2018-11" db="EMBL/GenBank/DDBJ databases">
        <authorList>
            <consortium name="Genoscope - CEA"/>
            <person name="William W."/>
        </authorList>
    </citation>
    <scope>NUCLEOTIDE SEQUENCE</scope>
</reference>
<dbReference type="Proteomes" id="UP000694005">
    <property type="component" value="Chromosome A09"/>
</dbReference>
<feature type="non-terminal residue" evidence="3">
    <location>
        <position position="109"/>
    </location>
</feature>
<organism evidence="3">
    <name type="scientific">Brassica campestris</name>
    <name type="common">Field mustard</name>
    <dbReference type="NCBI Taxonomy" id="3711"/>
    <lineage>
        <taxon>Eukaryota</taxon>
        <taxon>Viridiplantae</taxon>
        <taxon>Streptophyta</taxon>
        <taxon>Embryophyta</taxon>
        <taxon>Tracheophyta</taxon>
        <taxon>Spermatophyta</taxon>
        <taxon>Magnoliopsida</taxon>
        <taxon>eudicotyledons</taxon>
        <taxon>Gunneridae</taxon>
        <taxon>Pentapetalae</taxon>
        <taxon>rosids</taxon>
        <taxon>malvids</taxon>
        <taxon>Brassicales</taxon>
        <taxon>Brassicaceae</taxon>
        <taxon>Brassiceae</taxon>
        <taxon>Brassica</taxon>
    </lineage>
</organism>
<feature type="non-terminal residue" evidence="3">
    <location>
        <position position="1"/>
    </location>
</feature>
<dbReference type="EMBL" id="LR031568">
    <property type="protein sequence ID" value="VDC60932.1"/>
    <property type="molecule type" value="Genomic_DNA"/>
</dbReference>
<accession>A0A3P5Y0P5</accession>